<dbReference type="EMBL" id="CP045503">
    <property type="protein sequence ID" value="QPG59434.1"/>
    <property type="molecule type" value="Genomic_DNA"/>
</dbReference>
<comment type="subcellular location">
    <subcellularLocation>
        <location evidence="1">Membrane</location>
        <topology evidence="1">Multi-pass membrane protein</topology>
    </subcellularLocation>
</comment>
<keyword evidence="4" id="KW-0106">Calcium</keyword>
<evidence type="ECO:0000256" key="11">
    <source>
        <dbReference type="SAM" id="Phobius"/>
    </source>
</evidence>
<keyword evidence="7" id="KW-0406">Ion transport</keyword>
<dbReference type="InterPro" id="IPR050599">
    <property type="entry name" value="VDCC_alpha-1_subunit"/>
</dbReference>
<dbReference type="InterPro" id="IPR003915">
    <property type="entry name" value="PKD_2"/>
</dbReference>
<name>A0ABX6VC07_9GAMM</name>
<evidence type="ECO:0000256" key="10">
    <source>
        <dbReference type="ARBA" id="ARBA00023303"/>
    </source>
</evidence>
<dbReference type="Pfam" id="PF00520">
    <property type="entry name" value="Ion_trans"/>
    <property type="match status" value="1"/>
</dbReference>
<keyword evidence="14" id="KW-1185">Reference proteome</keyword>
<keyword evidence="2" id="KW-0813">Transport</keyword>
<organism evidence="13 14">
    <name type="scientific">Shewanella eurypsychrophilus</name>
    <dbReference type="NCBI Taxonomy" id="2593656"/>
    <lineage>
        <taxon>Bacteria</taxon>
        <taxon>Pseudomonadati</taxon>
        <taxon>Pseudomonadota</taxon>
        <taxon>Gammaproteobacteria</taxon>
        <taxon>Alteromonadales</taxon>
        <taxon>Shewanellaceae</taxon>
        <taxon>Shewanella</taxon>
    </lineage>
</organism>
<evidence type="ECO:0000313" key="13">
    <source>
        <dbReference type="EMBL" id="QPG59434.1"/>
    </source>
</evidence>
<feature type="transmembrane region" description="Helical" evidence="11">
    <location>
        <begin position="203"/>
        <end position="226"/>
    </location>
</feature>
<dbReference type="Gene3D" id="1.20.120.350">
    <property type="entry name" value="Voltage-gated potassium channels. Chain C"/>
    <property type="match status" value="1"/>
</dbReference>
<dbReference type="PANTHER" id="PTHR45628:SF7">
    <property type="entry name" value="VOLTAGE-DEPENDENT CALCIUM CHANNEL TYPE A SUBUNIT ALPHA-1"/>
    <property type="match status" value="1"/>
</dbReference>
<keyword evidence="6 11" id="KW-1133">Transmembrane helix</keyword>
<evidence type="ECO:0000256" key="8">
    <source>
        <dbReference type="ARBA" id="ARBA00023136"/>
    </source>
</evidence>
<feature type="transmembrane region" description="Helical" evidence="11">
    <location>
        <begin position="20"/>
        <end position="39"/>
    </location>
</feature>
<evidence type="ECO:0000256" key="2">
    <source>
        <dbReference type="ARBA" id="ARBA00022448"/>
    </source>
</evidence>
<feature type="transmembrane region" description="Helical" evidence="11">
    <location>
        <begin position="84"/>
        <end position="107"/>
    </location>
</feature>
<evidence type="ECO:0000313" key="14">
    <source>
        <dbReference type="Proteomes" id="UP000316416"/>
    </source>
</evidence>
<dbReference type="InterPro" id="IPR027359">
    <property type="entry name" value="Volt_channel_dom_sf"/>
</dbReference>
<dbReference type="InterPro" id="IPR005821">
    <property type="entry name" value="Ion_trans_dom"/>
</dbReference>
<keyword evidence="3 11" id="KW-0812">Transmembrane</keyword>
<sequence length="296" mass="32802">MLANVSGLQNKLKLIDNSKAFQGFVIFVIIVSALSIGAHTYHLPNWIENSLLVLDIGITVFFAIEIVIRFLASDGPKKFFSNGWNIFDTLIVIGSLIPAGGAGILIARLLRIFRVLRLVSMIPELRMLVNALLKAIPRMGYIALLMFVIFYIYGAIGSMLFAHINDFLWGDVSVAMLTLFRVSTFESWTSVMYETMAVYPLSWIYYLSFIFLTAFVFLNMMVGAVLDVMTQETAAMRAEEEAEKAKNLAPLLEPLEVADDKPASAADVAELKAQIAELKGMLIKTAQSTQAEQKVG</sequence>
<keyword evidence="10" id="KW-0407">Ion channel</keyword>
<evidence type="ECO:0000256" key="3">
    <source>
        <dbReference type="ARBA" id="ARBA00022692"/>
    </source>
</evidence>
<accession>A0ABX6VC07</accession>
<dbReference type="Gene3D" id="1.10.287.70">
    <property type="match status" value="1"/>
</dbReference>
<evidence type="ECO:0000256" key="5">
    <source>
        <dbReference type="ARBA" id="ARBA00022882"/>
    </source>
</evidence>
<evidence type="ECO:0000256" key="6">
    <source>
        <dbReference type="ARBA" id="ARBA00022989"/>
    </source>
</evidence>
<evidence type="ECO:0000259" key="12">
    <source>
        <dbReference type="Pfam" id="PF00520"/>
    </source>
</evidence>
<feature type="domain" description="Ion transport" evidence="12">
    <location>
        <begin position="19"/>
        <end position="233"/>
    </location>
</feature>
<dbReference type="PANTHER" id="PTHR45628">
    <property type="entry name" value="VOLTAGE-DEPENDENT CALCIUM CHANNEL TYPE A SUBUNIT ALPHA-1"/>
    <property type="match status" value="1"/>
</dbReference>
<proteinExistence type="predicted"/>
<evidence type="ECO:0000256" key="4">
    <source>
        <dbReference type="ARBA" id="ARBA00022837"/>
    </source>
</evidence>
<feature type="transmembrane region" description="Helical" evidence="11">
    <location>
        <begin position="51"/>
        <end position="72"/>
    </location>
</feature>
<evidence type="ECO:0000256" key="9">
    <source>
        <dbReference type="ARBA" id="ARBA00023180"/>
    </source>
</evidence>
<reference evidence="13" key="1">
    <citation type="submission" date="2021-07" db="EMBL/GenBank/DDBJ databases">
        <title>Shewanella sp. YLB-07 whole genome sequence.</title>
        <authorList>
            <person name="Yu L."/>
        </authorList>
    </citation>
    <scope>NUCLEOTIDE SEQUENCE</scope>
    <source>
        <strain evidence="13">YLB-08</strain>
    </source>
</reference>
<protein>
    <submittedName>
        <fullName evidence="13">Ion transporter</fullName>
    </submittedName>
</protein>
<feature type="transmembrane region" description="Helical" evidence="11">
    <location>
        <begin position="141"/>
        <end position="164"/>
    </location>
</feature>
<dbReference type="RefSeq" id="WP_142871476.1">
    <property type="nucleotide sequence ID" value="NZ_CP045503.2"/>
</dbReference>
<dbReference type="Proteomes" id="UP000316416">
    <property type="component" value="Chromosome"/>
</dbReference>
<evidence type="ECO:0000256" key="7">
    <source>
        <dbReference type="ARBA" id="ARBA00023065"/>
    </source>
</evidence>
<keyword evidence="5" id="KW-0851">Voltage-gated channel</keyword>
<gene>
    <name evidence="13" type="ORF">FM038_020105</name>
</gene>
<evidence type="ECO:0000256" key="1">
    <source>
        <dbReference type="ARBA" id="ARBA00004141"/>
    </source>
</evidence>
<dbReference type="PRINTS" id="PR01433">
    <property type="entry name" value="POLYCYSTIN2"/>
</dbReference>
<keyword evidence="8 11" id="KW-0472">Membrane</keyword>
<keyword evidence="9" id="KW-0325">Glycoprotein</keyword>
<dbReference type="SUPFAM" id="SSF81324">
    <property type="entry name" value="Voltage-gated potassium channels"/>
    <property type="match status" value="1"/>
</dbReference>